<evidence type="ECO:0000313" key="3">
    <source>
        <dbReference type="Proteomes" id="UP000886887"/>
    </source>
</evidence>
<gene>
    <name evidence="2" type="ORF">IAB73_10705</name>
</gene>
<reference evidence="2" key="1">
    <citation type="submission" date="2020-10" db="EMBL/GenBank/DDBJ databases">
        <authorList>
            <person name="Gilroy R."/>
        </authorList>
    </citation>
    <scope>NUCLEOTIDE SEQUENCE</scope>
    <source>
        <strain evidence="2">ChiSxjej2B14-6234</strain>
    </source>
</reference>
<keyword evidence="1" id="KW-0732">Signal</keyword>
<comment type="caution">
    <text evidence="2">The sequence shown here is derived from an EMBL/GenBank/DDBJ whole genome shotgun (WGS) entry which is preliminary data.</text>
</comment>
<evidence type="ECO:0008006" key="4">
    <source>
        <dbReference type="Google" id="ProtNLM"/>
    </source>
</evidence>
<dbReference type="AlphaFoldDB" id="A0A9D0ZBC6"/>
<feature type="chain" id="PRO_5038403598" description="Fibronectin type-III domain-containing protein" evidence="1">
    <location>
        <begin position="21"/>
        <end position="207"/>
    </location>
</feature>
<dbReference type="Proteomes" id="UP000886887">
    <property type="component" value="Unassembled WGS sequence"/>
</dbReference>
<accession>A0A9D0ZBC6</accession>
<feature type="signal peptide" evidence="1">
    <location>
        <begin position="1"/>
        <end position="20"/>
    </location>
</feature>
<protein>
    <recommendedName>
        <fullName evidence="4">Fibronectin type-III domain-containing protein</fullName>
    </recommendedName>
</protein>
<evidence type="ECO:0000313" key="2">
    <source>
        <dbReference type="EMBL" id="HIQ72662.1"/>
    </source>
</evidence>
<evidence type="ECO:0000256" key="1">
    <source>
        <dbReference type="SAM" id="SignalP"/>
    </source>
</evidence>
<reference evidence="2" key="2">
    <citation type="journal article" date="2021" name="PeerJ">
        <title>Extensive microbial diversity within the chicken gut microbiome revealed by metagenomics and culture.</title>
        <authorList>
            <person name="Gilroy R."/>
            <person name="Ravi A."/>
            <person name="Getino M."/>
            <person name="Pursley I."/>
            <person name="Horton D.L."/>
            <person name="Alikhan N.F."/>
            <person name="Baker D."/>
            <person name="Gharbi K."/>
            <person name="Hall N."/>
            <person name="Watson M."/>
            <person name="Adriaenssens E.M."/>
            <person name="Foster-Nyarko E."/>
            <person name="Jarju S."/>
            <person name="Secka A."/>
            <person name="Antonio M."/>
            <person name="Oren A."/>
            <person name="Chaudhuri R.R."/>
            <person name="La Ragione R."/>
            <person name="Hildebrand F."/>
            <person name="Pallen M.J."/>
        </authorList>
    </citation>
    <scope>NUCLEOTIDE SEQUENCE</scope>
    <source>
        <strain evidence="2">ChiSxjej2B14-6234</strain>
    </source>
</reference>
<proteinExistence type="predicted"/>
<organism evidence="2 3">
    <name type="scientific">Candidatus Onthenecus intestinigallinarum</name>
    <dbReference type="NCBI Taxonomy" id="2840875"/>
    <lineage>
        <taxon>Bacteria</taxon>
        <taxon>Bacillati</taxon>
        <taxon>Bacillota</taxon>
        <taxon>Clostridia</taxon>
        <taxon>Eubacteriales</taxon>
        <taxon>Candidatus Onthenecus</taxon>
    </lineage>
</organism>
<dbReference type="EMBL" id="DVFJ01000037">
    <property type="protein sequence ID" value="HIQ72662.1"/>
    <property type="molecule type" value="Genomic_DNA"/>
</dbReference>
<sequence>MKKGIVVLLALMLMTVSTMAETSIVEKIHYEGRGFIEVEFVRDVRYQDPAVTLRDQDGVEYPATIVEQDEDDLTFYVEDLPGGATYDVTFSGILERRSGEAVTATAQIALPEEGVPAIQSVEYDWKDEELDIDFFERVDYRELKVELTDQSGAAYDVRVLESDSDSLEVRAEGLDYGATYTITVSGVSLYGEDDYRTVSMEFEAVDR</sequence>
<name>A0A9D0ZBC6_9FIRM</name>